<organism evidence="2 3">
    <name type="scientific">Phytophthora sojae (strain P6497)</name>
    <name type="common">Soybean stem and root rot agent</name>
    <name type="synonym">Phytophthora megasperma f. sp. glycines</name>
    <dbReference type="NCBI Taxonomy" id="1094619"/>
    <lineage>
        <taxon>Eukaryota</taxon>
        <taxon>Sar</taxon>
        <taxon>Stramenopiles</taxon>
        <taxon>Oomycota</taxon>
        <taxon>Peronosporomycetes</taxon>
        <taxon>Peronosporales</taxon>
        <taxon>Peronosporaceae</taxon>
        <taxon>Phytophthora</taxon>
    </lineage>
</organism>
<feature type="non-terminal residue" evidence="2">
    <location>
        <position position="1"/>
    </location>
</feature>
<dbReference type="KEGG" id="psoj:PHYSODRAFT_526673"/>
<name>G5A8Q4_PHYSP</name>
<dbReference type="EMBL" id="JH159161">
    <property type="protein sequence ID" value="EGZ08280.1"/>
    <property type="molecule type" value="Genomic_DNA"/>
</dbReference>
<keyword evidence="3" id="KW-1185">Reference proteome</keyword>
<proteinExistence type="predicted"/>
<dbReference type="InParanoid" id="G5A8Q4"/>
<evidence type="ECO:0000313" key="2">
    <source>
        <dbReference type="EMBL" id="EGZ08280.1"/>
    </source>
</evidence>
<accession>G5A8Q4</accession>
<sequence length="60" mass="6661">TSVSMSCIILPIFFYLKVFWSRVPSYEKAVGAFIIVFCAGLGVYVTCMTGKNLFLNIVSD</sequence>
<dbReference type="RefSeq" id="XP_009536452.1">
    <property type="nucleotide sequence ID" value="XM_009538157.1"/>
</dbReference>
<dbReference type="SMR" id="G5A8Q4"/>
<keyword evidence="1" id="KW-0812">Transmembrane</keyword>
<keyword evidence="1" id="KW-1133">Transmembrane helix</keyword>
<reference evidence="2 3" key="1">
    <citation type="journal article" date="2006" name="Science">
        <title>Phytophthora genome sequences uncover evolutionary origins and mechanisms of pathogenesis.</title>
        <authorList>
            <person name="Tyler B.M."/>
            <person name="Tripathy S."/>
            <person name="Zhang X."/>
            <person name="Dehal P."/>
            <person name="Jiang R.H."/>
            <person name="Aerts A."/>
            <person name="Arredondo F.D."/>
            <person name="Baxter L."/>
            <person name="Bensasson D."/>
            <person name="Beynon J.L."/>
            <person name="Chapman J."/>
            <person name="Damasceno C.M."/>
            <person name="Dorrance A.E."/>
            <person name="Dou D."/>
            <person name="Dickerman A.W."/>
            <person name="Dubchak I.L."/>
            <person name="Garbelotto M."/>
            <person name="Gijzen M."/>
            <person name="Gordon S.G."/>
            <person name="Govers F."/>
            <person name="Grunwald N.J."/>
            <person name="Huang W."/>
            <person name="Ivors K.L."/>
            <person name="Jones R.W."/>
            <person name="Kamoun S."/>
            <person name="Krampis K."/>
            <person name="Lamour K.H."/>
            <person name="Lee M.K."/>
            <person name="McDonald W.H."/>
            <person name="Medina M."/>
            <person name="Meijer H.J."/>
            <person name="Nordberg E.K."/>
            <person name="Maclean D.J."/>
            <person name="Ospina-Giraldo M.D."/>
            <person name="Morris P.F."/>
            <person name="Phuntumart V."/>
            <person name="Putnam N.H."/>
            <person name="Rash S."/>
            <person name="Rose J.K."/>
            <person name="Sakihama Y."/>
            <person name="Salamov A.A."/>
            <person name="Savidor A."/>
            <person name="Scheuring C.F."/>
            <person name="Smith B.M."/>
            <person name="Sobral B.W."/>
            <person name="Terry A."/>
            <person name="Torto-Alalibo T.A."/>
            <person name="Win J."/>
            <person name="Xu Z."/>
            <person name="Zhang H."/>
            <person name="Grigoriev I.V."/>
            <person name="Rokhsar D.S."/>
            <person name="Boore J.L."/>
        </authorList>
    </citation>
    <scope>NUCLEOTIDE SEQUENCE [LARGE SCALE GENOMIC DNA]</scope>
    <source>
        <strain evidence="2 3">P6497</strain>
    </source>
</reference>
<feature type="transmembrane region" description="Helical" evidence="1">
    <location>
        <begin position="7"/>
        <end position="23"/>
    </location>
</feature>
<gene>
    <name evidence="2" type="ORF">PHYSODRAFT_526673</name>
</gene>
<dbReference type="AlphaFoldDB" id="G5A8Q4"/>
<dbReference type="GeneID" id="20661039"/>
<protein>
    <recommendedName>
        <fullName evidence="4">Amino acid transporter transmembrane domain-containing protein</fullName>
    </recommendedName>
</protein>
<evidence type="ECO:0008006" key="4">
    <source>
        <dbReference type="Google" id="ProtNLM"/>
    </source>
</evidence>
<dbReference type="Proteomes" id="UP000002640">
    <property type="component" value="Unassembled WGS sequence"/>
</dbReference>
<evidence type="ECO:0000256" key="1">
    <source>
        <dbReference type="SAM" id="Phobius"/>
    </source>
</evidence>
<keyword evidence="1" id="KW-0472">Membrane</keyword>
<evidence type="ECO:0000313" key="3">
    <source>
        <dbReference type="Proteomes" id="UP000002640"/>
    </source>
</evidence>
<feature type="transmembrane region" description="Helical" evidence="1">
    <location>
        <begin position="29"/>
        <end position="47"/>
    </location>
</feature>